<gene>
    <name evidence="2" type="ORF">P154DRAFT_578101</name>
</gene>
<dbReference type="Proteomes" id="UP000799779">
    <property type="component" value="Unassembled WGS sequence"/>
</dbReference>
<proteinExistence type="predicted"/>
<keyword evidence="3" id="KW-1185">Reference proteome</keyword>
<dbReference type="AlphaFoldDB" id="A0A6A5WDR4"/>
<dbReference type="OrthoDB" id="3231004at2759"/>
<evidence type="ECO:0000313" key="3">
    <source>
        <dbReference type="Proteomes" id="UP000799779"/>
    </source>
</evidence>
<feature type="region of interest" description="Disordered" evidence="1">
    <location>
        <begin position="41"/>
        <end position="73"/>
    </location>
</feature>
<evidence type="ECO:0000256" key="1">
    <source>
        <dbReference type="SAM" id="MobiDB-lite"/>
    </source>
</evidence>
<accession>A0A6A5WDR4</accession>
<sequence>MSLTAPYTNAMRIGQGFNTYTQEIRLENAVHISGRTVSVEPKGALDQSQSTVTAPPSPPLTPDTNTNAGPVGEVPTVAINGVTVTNNAVAKTNGDNPSRPPTPGLGSAIDLVTATPPNDLPFDIPSGPVPKTSQSVTYSTRAIENVSDIMDALNISTSMSIKYGTIHGNGNASFVNETKVLDSELNYVVSVIVNNDGFAEPEEMVFQDIPDVPLDRFTEVYGDSFISGFAEGGIFNAVISIKLNDKSKHKAVKQAVDVQLAVGPPTLEVGASESSSSEHSEALRDTEISISVNWVGGGEIKKPGVPWTIKSVVGVANAFPSMVARSSARTQAILSRYSSLRSFQTWKWKRLIALKNEWEDNPKNQPGGDKNKDGKERYEEPVVVLNYVPCSLYTADLFDALMNYKKLWKRIGEMLQNPSKYKIRAGPHGKKPIEKQPTNTSARTLSPLATRYMKTGIGSPMSSAGGSPCDDKAIDLSGMERAFTFAVEEGSSGWNLYENNMTNVMIPPEPVALNEARLLCREAMTLITEEASRLVDHPHLAYAEFDKKTKSTRMKRPNYAFPEVLKERLPIPIHNDILSDLSTDGAYLKTVAYSSADDTWFEPDMVGDPKSRGADLTSKFGMSAQYEDFSTLELTEAHAAQGASPIRRLALHRYRLGGFSKLFSGGSSLKLAEGAIGAIGIARVHDDPATAEDDGCTLHLGHRHRSGKDEAQNFKALELANVDITKIDVAYMPGSGFIAAVTFYDQINGQETERLRWRQWEGREPQGLVHVINEPPDRGDGTLWKFVGLAGSWVNPFGHGGHVLARVTGVWKKVAEE</sequence>
<name>A0A6A5WDR4_9PLEO</name>
<protein>
    <submittedName>
        <fullName evidence="2">Uncharacterized protein</fullName>
    </submittedName>
</protein>
<organism evidence="2 3">
    <name type="scientific">Amniculicola lignicola CBS 123094</name>
    <dbReference type="NCBI Taxonomy" id="1392246"/>
    <lineage>
        <taxon>Eukaryota</taxon>
        <taxon>Fungi</taxon>
        <taxon>Dikarya</taxon>
        <taxon>Ascomycota</taxon>
        <taxon>Pezizomycotina</taxon>
        <taxon>Dothideomycetes</taxon>
        <taxon>Pleosporomycetidae</taxon>
        <taxon>Pleosporales</taxon>
        <taxon>Amniculicolaceae</taxon>
        <taxon>Amniculicola</taxon>
    </lineage>
</organism>
<evidence type="ECO:0000313" key="2">
    <source>
        <dbReference type="EMBL" id="KAF1998281.1"/>
    </source>
</evidence>
<feature type="region of interest" description="Disordered" evidence="1">
    <location>
        <begin position="422"/>
        <end position="443"/>
    </location>
</feature>
<dbReference type="EMBL" id="ML977605">
    <property type="protein sequence ID" value="KAF1998281.1"/>
    <property type="molecule type" value="Genomic_DNA"/>
</dbReference>
<feature type="region of interest" description="Disordered" evidence="1">
    <location>
        <begin position="88"/>
        <end position="112"/>
    </location>
</feature>
<reference evidence="2" key="1">
    <citation type="journal article" date="2020" name="Stud. Mycol.">
        <title>101 Dothideomycetes genomes: a test case for predicting lifestyles and emergence of pathogens.</title>
        <authorList>
            <person name="Haridas S."/>
            <person name="Albert R."/>
            <person name="Binder M."/>
            <person name="Bloem J."/>
            <person name="Labutti K."/>
            <person name="Salamov A."/>
            <person name="Andreopoulos B."/>
            <person name="Baker S."/>
            <person name="Barry K."/>
            <person name="Bills G."/>
            <person name="Bluhm B."/>
            <person name="Cannon C."/>
            <person name="Castanera R."/>
            <person name="Culley D."/>
            <person name="Daum C."/>
            <person name="Ezra D."/>
            <person name="Gonzalez J."/>
            <person name="Henrissat B."/>
            <person name="Kuo A."/>
            <person name="Liang C."/>
            <person name="Lipzen A."/>
            <person name="Lutzoni F."/>
            <person name="Magnuson J."/>
            <person name="Mondo S."/>
            <person name="Nolan M."/>
            <person name="Ohm R."/>
            <person name="Pangilinan J."/>
            <person name="Park H.-J."/>
            <person name="Ramirez L."/>
            <person name="Alfaro M."/>
            <person name="Sun H."/>
            <person name="Tritt A."/>
            <person name="Yoshinaga Y."/>
            <person name="Zwiers L.-H."/>
            <person name="Turgeon B."/>
            <person name="Goodwin S."/>
            <person name="Spatafora J."/>
            <person name="Crous P."/>
            <person name="Grigoriev I."/>
        </authorList>
    </citation>
    <scope>NUCLEOTIDE SEQUENCE</scope>
    <source>
        <strain evidence="2">CBS 123094</strain>
    </source>
</reference>